<organism evidence="3 4">
    <name type="scientific">Didymella pomorum</name>
    <dbReference type="NCBI Taxonomy" id="749634"/>
    <lineage>
        <taxon>Eukaryota</taxon>
        <taxon>Fungi</taxon>
        <taxon>Dikarya</taxon>
        <taxon>Ascomycota</taxon>
        <taxon>Pezizomycotina</taxon>
        <taxon>Dothideomycetes</taxon>
        <taxon>Pleosporomycetidae</taxon>
        <taxon>Pleosporales</taxon>
        <taxon>Pleosporineae</taxon>
        <taxon>Didymellaceae</taxon>
        <taxon>Didymella</taxon>
    </lineage>
</organism>
<evidence type="ECO:0000313" key="3">
    <source>
        <dbReference type="EMBL" id="KAJ4398641.1"/>
    </source>
</evidence>
<dbReference type="EMBL" id="JAPEVA010000125">
    <property type="protein sequence ID" value="KAJ4398641.1"/>
    <property type="molecule type" value="Genomic_DNA"/>
</dbReference>
<dbReference type="Pfam" id="PF12898">
    <property type="entry name" value="Stc1"/>
    <property type="match status" value="1"/>
</dbReference>
<evidence type="ECO:0000256" key="1">
    <source>
        <dbReference type="SAM" id="MobiDB-lite"/>
    </source>
</evidence>
<proteinExistence type="predicted"/>
<dbReference type="InterPro" id="IPR024630">
    <property type="entry name" value="Stc1"/>
</dbReference>
<feature type="region of interest" description="Disordered" evidence="1">
    <location>
        <begin position="150"/>
        <end position="171"/>
    </location>
</feature>
<reference evidence="3" key="1">
    <citation type="submission" date="2022-10" db="EMBL/GenBank/DDBJ databases">
        <title>Tapping the CABI collections for fungal endophytes: first genome assemblies for Collariella, Neodidymelliopsis, Ascochyta clinopodiicola, Didymella pomorum, Didymosphaeria variabile, Neocosmospora piperis and Neocucurbitaria cava.</title>
        <authorList>
            <person name="Hill R."/>
        </authorList>
    </citation>
    <scope>NUCLEOTIDE SEQUENCE</scope>
    <source>
        <strain evidence="3">IMI 355091</strain>
    </source>
</reference>
<feature type="region of interest" description="Disordered" evidence="1">
    <location>
        <begin position="208"/>
        <end position="318"/>
    </location>
</feature>
<evidence type="ECO:0000313" key="4">
    <source>
        <dbReference type="Proteomes" id="UP001140510"/>
    </source>
</evidence>
<dbReference type="AlphaFoldDB" id="A0A9W9D2W5"/>
<feature type="compositionally biased region" description="Polar residues" evidence="1">
    <location>
        <begin position="150"/>
        <end position="167"/>
    </location>
</feature>
<protein>
    <recommendedName>
        <fullName evidence="2">Stc1 domain-containing protein</fullName>
    </recommendedName>
</protein>
<keyword evidence="4" id="KW-1185">Reference proteome</keyword>
<dbReference type="OrthoDB" id="3514033at2759"/>
<dbReference type="Proteomes" id="UP001140510">
    <property type="component" value="Unassembled WGS sequence"/>
</dbReference>
<comment type="caution">
    <text evidence="3">The sequence shown here is derived from an EMBL/GenBank/DDBJ whole genome shotgun (WGS) entry which is preliminary data.</text>
</comment>
<accession>A0A9W9D2W5</accession>
<gene>
    <name evidence="3" type="ORF">N0V91_010073</name>
</gene>
<sequence length="318" mass="35316">MGNRNRRQDHAYNPDEMERLRGIQLPPKMKCNMCLRNYNAANFSEKQKTDARWQISKQGRITTNPRCFKCTGGQLVEIECSHCHKTKGLEDFAKSQRRKPGDAQCYACTEVQLSREAVEQHEEDYDKPGKAFFNTESSGGRAPEYWSSIHSSRTESSNGDWTETTSVDGGRRKQEEGAISLSTHLQQAMSVSGEVSDTLIDSDFSYKPANDTKSSTYSEVAGTESWHTGTQTASSTRSTITTGYGRPSTRSVSGSVHTFDSSIAERSQPARDRFGTRSGFAKVKAYKPPTELQEGDNFSGDENSSSDDDDDDDSDGEI</sequence>
<feature type="domain" description="Stc1" evidence="2">
    <location>
        <begin position="30"/>
        <end position="110"/>
    </location>
</feature>
<feature type="compositionally biased region" description="Polar residues" evidence="1">
    <location>
        <begin position="225"/>
        <end position="265"/>
    </location>
</feature>
<feature type="compositionally biased region" description="Acidic residues" evidence="1">
    <location>
        <begin position="304"/>
        <end position="318"/>
    </location>
</feature>
<name>A0A9W9D2W5_9PLEO</name>
<evidence type="ECO:0000259" key="2">
    <source>
        <dbReference type="Pfam" id="PF12898"/>
    </source>
</evidence>